<reference evidence="4" key="1">
    <citation type="submission" date="2021-01" db="UniProtKB">
        <authorList>
            <consortium name="EnsemblMetazoa"/>
        </authorList>
    </citation>
    <scope>IDENTIFICATION</scope>
</reference>
<evidence type="ECO:0000313" key="5">
    <source>
        <dbReference type="Proteomes" id="UP000594262"/>
    </source>
</evidence>
<organism evidence="4 5">
    <name type="scientific">Clytia hemisphaerica</name>
    <dbReference type="NCBI Taxonomy" id="252671"/>
    <lineage>
        <taxon>Eukaryota</taxon>
        <taxon>Metazoa</taxon>
        <taxon>Cnidaria</taxon>
        <taxon>Hydrozoa</taxon>
        <taxon>Hydroidolina</taxon>
        <taxon>Leptothecata</taxon>
        <taxon>Obeliida</taxon>
        <taxon>Clytiidae</taxon>
        <taxon>Clytia</taxon>
    </lineage>
</organism>
<keyword evidence="2" id="KW-0812">Transmembrane</keyword>
<keyword evidence="2" id="KW-0472">Membrane</keyword>
<dbReference type="RefSeq" id="XP_066931037.1">
    <property type="nucleotide sequence ID" value="XM_067074936.1"/>
</dbReference>
<feature type="chain" id="PRO_5029719694" description="Cnidarian restricted protein" evidence="3">
    <location>
        <begin position="19"/>
        <end position="419"/>
    </location>
</feature>
<feature type="signal peptide" evidence="3">
    <location>
        <begin position="1"/>
        <end position="18"/>
    </location>
</feature>
<keyword evidence="5" id="KW-1185">Reference proteome</keyword>
<evidence type="ECO:0000256" key="3">
    <source>
        <dbReference type="SAM" id="SignalP"/>
    </source>
</evidence>
<evidence type="ECO:0008006" key="6">
    <source>
        <dbReference type="Google" id="ProtNLM"/>
    </source>
</evidence>
<dbReference type="Proteomes" id="UP000594262">
    <property type="component" value="Unplaced"/>
</dbReference>
<proteinExistence type="predicted"/>
<dbReference type="AlphaFoldDB" id="A0A7M5X7T5"/>
<feature type="compositionally biased region" description="Acidic residues" evidence="1">
    <location>
        <begin position="410"/>
        <end position="419"/>
    </location>
</feature>
<evidence type="ECO:0000313" key="4">
    <source>
        <dbReference type="EnsemblMetazoa" id="CLYHEMP018592.1"/>
    </source>
</evidence>
<keyword evidence="2" id="KW-1133">Transmembrane helix</keyword>
<protein>
    <recommendedName>
        <fullName evidence="6">Cnidarian restricted protein</fullName>
    </recommendedName>
</protein>
<dbReference type="EnsemblMetazoa" id="CLYHEMT018592.1">
    <property type="protein sequence ID" value="CLYHEMP018592.1"/>
    <property type="gene ID" value="CLYHEMG018592"/>
</dbReference>
<sequence>MIFWIFYISFLTLKQGSSLNITQESCQQVNIKLIYSEVKFTLNEREVQANDLNAVQMCMMEEMTGTKSCYKDCHHKHIVGSEYSIRCQTGTIYDAREIYMELRYQGHVYPMNKGKVTSYLHVYMTCDKEYLSYSEPNWEIGPHNVSFSLRMSITMYNTVKDIGFVAKQRTDGIIRTRVGRCNTYNFMFKKCSVSTLQSCLNYSICVEGNFTKSLLEPVLVYRDKCYDVTTRPCAPQSIQYNKTATNKDSNKSIIISWKQPCQSCHLKQDLLRSEYWYGDNETRVNGTTNNTFIKLPQHSKGYRKTEFHVRFCMDKRVCSKYTSILICNGGYGKCGDHMQDHNESTERKVFLSIMAALSFLIVGAFVFLILKRMLKNIGYTNCRQDNKPFIERSTNTQQQNNQDGYWREVENEDDDDDIF</sequence>
<dbReference type="GeneID" id="136818605"/>
<accession>A0A7M5X7T5</accession>
<evidence type="ECO:0000256" key="2">
    <source>
        <dbReference type="SAM" id="Phobius"/>
    </source>
</evidence>
<name>A0A7M5X7T5_9CNID</name>
<evidence type="ECO:0000256" key="1">
    <source>
        <dbReference type="SAM" id="MobiDB-lite"/>
    </source>
</evidence>
<feature type="transmembrane region" description="Helical" evidence="2">
    <location>
        <begin position="349"/>
        <end position="370"/>
    </location>
</feature>
<feature type="region of interest" description="Disordered" evidence="1">
    <location>
        <begin position="390"/>
        <end position="419"/>
    </location>
</feature>
<feature type="compositionally biased region" description="Polar residues" evidence="1">
    <location>
        <begin position="392"/>
        <end position="403"/>
    </location>
</feature>
<keyword evidence="3" id="KW-0732">Signal</keyword>